<feature type="region of interest" description="Disordered" evidence="1">
    <location>
        <begin position="62"/>
        <end position="108"/>
    </location>
</feature>
<reference evidence="2" key="2">
    <citation type="journal article" date="2021" name="PeerJ">
        <title>Extensive microbial diversity within the chicken gut microbiome revealed by metagenomics and culture.</title>
        <authorList>
            <person name="Gilroy R."/>
            <person name="Ravi A."/>
            <person name="Getino M."/>
            <person name="Pursley I."/>
            <person name="Horton D.L."/>
            <person name="Alikhan N.F."/>
            <person name="Baker D."/>
            <person name="Gharbi K."/>
            <person name="Hall N."/>
            <person name="Watson M."/>
            <person name="Adriaenssens E.M."/>
            <person name="Foster-Nyarko E."/>
            <person name="Jarju S."/>
            <person name="Secka A."/>
            <person name="Antonio M."/>
            <person name="Oren A."/>
            <person name="Chaudhuri R.R."/>
            <person name="La Ragione R."/>
            <person name="Hildebrand F."/>
            <person name="Pallen M.J."/>
        </authorList>
    </citation>
    <scope>NUCLEOTIDE SEQUENCE</scope>
    <source>
        <strain evidence="2">ChiSxjej2B14-8506</strain>
    </source>
</reference>
<dbReference type="AlphaFoldDB" id="A0A9D1LT73"/>
<accession>A0A9D1LT73</accession>
<feature type="compositionally biased region" description="Basic and acidic residues" evidence="1">
    <location>
        <begin position="79"/>
        <end position="93"/>
    </location>
</feature>
<feature type="compositionally biased region" description="Polar residues" evidence="1">
    <location>
        <begin position="98"/>
        <end position="108"/>
    </location>
</feature>
<dbReference type="Proteomes" id="UP000824123">
    <property type="component" value="Unassembled WGS sequence"/>
</dbReference>
<evidence type="ECO:0000313" key="2">
    <source>
        <dbReference type="EMBL" id="HIU47643.1"/>
    </source>
</evidence>
<evidence type="ECO:0000313" key="3">
    <source>
        <dbReference type="Proteomes" id="UP000824123"/>
    </source>
</evidence>
<name>A0A9D1LT73_9FIRM</name>
<organism evidence="2 3">
    <name type="scientific">Candidatus Fimadaptatus faecigallinarum</name>
    <dbReference type="NCBI Taxonomy" id="2840814"/>
    <lineage>
        <taxon>Bacteria</taxon>
        <taxon>Bacillati</taxon>
        <taxon>Bacillota</taxon>
        <taxon>Clostridia</taxon>
        <taxon>Eubacteriales</taxon>
        <taxon>Candidatus Fimadaptatus</taxon>
    </lineage>
</organism>
<proteinExistence type="predicted"/>
<gene>
    <name evidence="2" type="ORF">IAC59_10375</name>
</gene>
<evidence type="ECO:0000256" key="1">
    <source>
        <dbReference type="SAM" id="MobiDB-lite"/>
    </source>
</evidence>
<comment type="caution">
    <text evidence="2">The sequence shown here is derived from an EMBL/GenBank/DDBJ whole genome shotgun (WGS) entry which is preliminary data.</text>
</comment>
<protein>
    <submittedName>
        <fullName evidence="2">Uncharacterized protein</fullName>
    </submittedName>
</protein>
<dbReference type="EMBL" id="DVNK01000062">
    <property type="protein sequence ID" value="HIU47643.1"/>
    <property type="molecule type" value="Genomic_DNA"/>
</dbReference>
<reference evidence="2" key="1">
    <citation type="submission" date="2020-10" db="EMBL/GenBank/DDBJ databases">
        <authorList>
            <person name="Gilroy R."/>
        </authorList>
    </citation>
    <scope>NUCLEOTIDE SEQUENCE</scope>
    <source>
        <strain evidence="2">ChiSxjej2B14-8506</strain>
    </source>
</reference>
<sequence length="108" mass="12124">MKIPIHCEHCGEFIATFDTAVDTSCEWAEAPCGEKVCEQCCEECAKQHDPHHTCMFRREEGGTTVDFNKPYPAGGEPVPDCRIERSETNEKHQRTQKHASPSDTSRGT</sequence>